<proteinExistence type="predicted"/>
<dbReference type="Pfam" id="PF01075">
    <property type="entry name" value="Glyco_transf_9"/>
    <property type="match status" value="1"/>
</dbReference>
<organism evidence="3 4">
    <name type="scientific">Zunongwangia mangrovi</name>
    <dbReference type="NCBI Taxonomy" id="1334022"/>
    <lineage>
        <taxon>Bacteria</taxon>
        <taxon>Pseudomonadati</taxon>
        <taxon>Bacteroidota</taxon>
        <taxon>Flavobacteriia</taxon>
        <taxon>Flavobacteriales</taxon>
        <taxon>Flavobacteriaceae</taxon>
        <taxon>Zunongwangia</taxon>
    </lineage>
</organism>
<keyword evidence="4" id="KW-1185">Reference proteome</keyword>
<dbReference type="Gene3D" id="3.40.50.2000">
    <property type="entry name" value="Glycogen Phosphorylase B"/>
    <property type="match status" value="2"/>
</dbReference>
<dbReference type="OrthoDB" id="9772349at2"/>
<dbReference type="AlphaFoldDB" id="A0A1I1HRD6"/>
<dbReference type="STRING" id="1334022.SAMN04487907_10387"/>
<dbReference type="EMBL" id="FOKV01000003">
    <property type="protein sequence ID" value="SFC24528.1"/>
    <property type="molecule type" value="Genomic_DNA"/>
</dbReference>
<protein>
    <submittedName>
        <fullName evidence="3">Heptosyltransferase-2</fullName>
    </submittedName>
</protein>
<accession>A0A1I1HRD6</accession>
<evidence type="ECO:0000313" key="3">
    <source>
        <dbReference type="EMBL" id="SFC24528.1"/>
    </source>
</evidence>
<sequence length="349" mass="39848">MKILVIQQKMIGDVLTSSILFEALRDAYPKAQLHYLIYPHTKAVVENNPFIDKLIFGKNELPFYRLLKQIRSEKYYAIIDAYSTVQTSILTSLSGAKYKIGFDKKYTRPFYTHVFSRKIQAKTIAGAAIEKRMRLLTPLIKNAPLQLKPKIFLSDAEREKAKRILIEGGVDLPDSIYMIGALGSSEKKTYPLPYLARLLDQIAAKENTAILFNYIPSQKEQISTLIGYCNTQTKQKIYLESYGKSLREFLALTSFCDAIIGNEGGAINMAKALNVPSFAIFSPPLNKTNWNIYEDGKQNVSVHLKDFSPELFAEKSLEDLHKDVFRLYEKFSPDYIEEPLNQFLKLNTK</sequence>
<dbReference type="GO" id="GO:0009244">
    <property type="term" value="P:lipopolysaccharide core region biosynthetic process"/>
    <property type="evidence" value="ECO:0007669"/>
    <property type="project" value="TreeGrafter"/>
</dbReference>
<dbReference type="GO" id="GO:0005829">
    <property type="term" value="C:cytosol"/>
    <property type="evidence" value="ECO:0007669"/>
    <property type="project" value="TreeGrafter"/>
</dbReference>
<reference evidence="4" key="1">
    <citation type="submission" date="2016-10" db="EMBL/GenBank/DDBJ databases">
        <authorList>
            <person name="Varghese N."/>
            <person name="Submissions S."/>
        </authorList>
    </citation>
    <scope>NUCLEOTIDE SEQUENCE [LARGE SCALE GENOMIC DNA]</scope>
    <source>
        <strain evidence="4">DSM 24499</strain>
    </source>
</reference>
<dbReference type="PANTHER" id="PTHR30160">
    <property type="entry name" value="TETRAACYLDISACCHARIDE 4'-KINASE-RELATED"/>
    <property type="match status" value="1"/>
</dbReference>
<dbReference type="CDD" id="cd03789">
    <property type="entry name" value="GT9_LPS_heptosyltransferase"/>
    <property type="match status" value="1"/>
</dbReference>
<name>A0A1I1HRD6_9FLAO</name>
<dbReference type="InterPro" id="IPR051199">
    <property type="entry name" value="LPS_LOS_Heptosyltrfase"/>
</dbReference>
<dbReference type="InterPro" id="IPR002201">
    <property type="entry name" value="Glyco_trans_9"/>
</dbReference>
<gene>
    <name evidence="3" type="ORF">SAMN04487907_10387</name>
</gene>
<evidence type="ECO:0000256" key="1">
    <source>
        <dbReference type="ARBA" id="ARBA00022676"/>
    </source>
</evidence>
<keyword evidence="1" id="KW-0328">Glycosyltransferase</keyword>
<dbReference type="GO" id="GO:0008713">
    <property type="term" value="F:ADP-heptose-lipopolysaccharide heptosyltransferase activity"/>
    <property type="evidence" value="ECO:0007669"/>
    <property type="project" value="TreeGrafter"/>
</dbReference>
<dbReference type="Proteomes" id="UP000199438">
    <property type="component" value="Unassembled WGS sequence"/>
</dbReference>
<evidence type="ECO:0000256" key="2">
    <source>
        <dbReference type="ARBA" id="ARBA00022679"/>
    </source>
</evidence>
<dbReference type="SUPFAM" id="SSF53756">
    <property type="entry name" value="UDP-Glycosyltransferase/glycogen phosphorylase"/>
    <property type="match status" value="1"/>
</dbReference>
<evidence type="ECO:0000313" key="4">
    <source>
        <dbReference type="Proteomes" id="UP000199438"/>
    </source>
</evidence>
<keyword evidence="2 3" id="KW-0808">Transferase</keyword>